<keyword evidence="4 5" id="KW-0472">Membrane</keyword>
<dbReference type="Pfam" id="PF03168">
    <property type="entry name" value="LEA_2"/>
    <property type="match status" value="1"/>
</dbReference>
<keyword evidence="2 5" id="KW-0812">Transmembrane</keyword>
<dbReference type="PANTHER" id="PTHR31415">
    <property type="entry name" value="OS05G0367900 PROTEIN"/>
    <property type="match status" value="1"/>
</dbReference>
<dbReference type="OrthoDB" id="1889094at2759"/>
<dbReference type="GO" id="GO:0005886">
    <property type="term" value="C:plasma membrane"/>
    <property type="evidence" value="ECO:0007669"/>
    <property type="project" value="TreeGrafter"/>
</dbReference>
<dbReference type="EMBL" id="CM009751">
    <property type="protein sequence ID" value="PUZ63030.1"/>
    <property type="molecule type" value="Genomic_DNA"/>
</dbReference>
<evidence type="ECO:0000256" key="4">
    <source>
        <dbReference type="ARBA" id="ARBA00023136"/>
    </source>
</evidence>
<dbReference type="AlphaFoldDB" id="A0A2T7E5D2"/>
<proteinExistence type="predicted"/>
<evidence type="ECO:0000256" key="5">
    <source>
        <dbReference type="SAM" id="Phobius"/>
    </source>
</evidence>
<evidence type="ECO:0000259" key="6">
    <source>
        <dbReference type="Pfam" id="PF03168"/>
    </source>
</evidence>
<dbReference type="GO" id="GO:0098542">
    <property type="term" value="P:defense response to other organism"/>
    <property type="evidence" value="ECO:0007669"/>
    <property type="project" value="InterPro"/>
</dbReference>
<keyword evidence="3 5" id="KW-1133">Transmembrane helix</keyword>
<dbReference type="GO" id="GO:0009506">
    <property type="term" value="C:plasmodesma"/>
    <property type="evidence" value="ECO:0007669"/>
    <property type="project" value="TreeGrafter"/>
</dbReference>
<keyword evidence="8" id="KW-1185">Reference proteome</keyword>
<name>A0A2T7E5D2_9POAL</name>
<dbReference type="InterPro" id="IPR044839">
    <property type="entry name" value="NDR1-like"/>
</dbReference>
<dbReference type="STRING" id="1504633.A0A2T7E5D2"/>
<comment type="subcellular location">
    <subcellularLocation>
        <location evidence="1">Membrane</location>
        <topology evidence="1">Single-pass membrane protein</topology>
    </subcellularLocation>
</comment>
<reference evidence="7 8" key="1">
    <citation type="submission" date="2018-04" db="EMBL/GenBank/DDBJ databases">
        <title>WGS assembly of Panicum hallii var. hallii HAL2.</title>
        <authorList>
            <person name="Lovell J."/>
            <person name="Jenkins J."/>
            <person name="Lowry D."/>
            <person name="Mamidi S."/>
            <person name="Sreedasyam A."/>
            <person name="Weng X."/>
            <person name="Barry K."/>
            <person name="Bonette J."/>
            <person name="Campitelli B."/>
            <person name="Daum C."/>
            <person name="Gordon S."/>
            <person name="Gould B."/>
            <person name="Lipzen A."/>
            <person name="MacQueen A."/>
            <person name="Palacio-Mejia J."/>
            <person name="Plott C."/>
            <person name="Shakirov E."/>
            <person name="Shu S."/>
            <person name="Yoshinaga Y."/>
            <person name="Zane M."/>
            <person name="Rokhsar D."/>
            <person name="Grimwood J."/>
            <person name="Schmutz J."/>
            <person name="Juenger T."/>
        </authorList>
    </citation>
    <scope>NUCLEOTIDE SEQUENCE [LARGE SCALE GENOMIC DNA]</scope>
    <source>
        <strain evidence="8">cv. HAL2</strain>
    </source>
</reference>
<evidence type="ECO:0000256" key="2">
    <source>
        <dbReference type="ARBA" id="ARBA00022692"/>
    </source>
</evidence>
<feature type="domain" description="Late embryogenesis abundant protein LEA-2 subgroup" evidence="6">
    <location>
        <begin position="70"/>
        <end position="168"/>
    </location>
</feature>
<organism evidence="7 8">
    <name type="scientific">Panicum hallii var. hallii</name>
    <dbReference type="NCBI Taxonomy" id="1504633"/>
    <lineage>
        <taxon>Eukaryota</taxon>
        <taxon>Viridiplantae</taxon>
        <taxon>Streptophyta</taxon>
        <taxon>Embryophyta</taxon>
        <taxon>Tracheophyta</taxon>
        <taxon>Spermatophyta</taxon>
        <taxon>Magnoliopsida</taxon>
        <taxon>Liliopsida</taxon>
        <taxon>Poales</taxon>
        <taxon>Poaceae</taxon>
        <taxon>PACMAD clade</taxon>
        <taxon>Panicoideae</taxon>
        <taxon>Panicodae</taxon>
        <taxon>Paniceae</taxon>
        <taxon>Panicinae</taxon>
        <taxon>Panicum</taxon>
        <taxon>Panicum sect. Panicum</taxon>
    </lineage>
</organism>
<accession>A0A2T7E5D2</accession>
<evidence type="ECO:0000256" key="3">
    <source>
        <dbReference type="ARBA" id="ARBA00022989"/>
    </source>
</evidence>
<protein>
    <recommendedName>
        <fullName evidence="6">Late embryogenesis abundant protein LEA-2 subgroup domain-containing protein</fullName>
    </recommendedName>
</protein>
<evidence type="ECO:0000313" key="7">
    <source>
        <dbReference type="EMBL" id="PUZ63030.1"/>
    </source>
</evidence>
<sequence>MCCSGTDSCVVRCCCRLFVLLLSAGFVVLIYWANFQPHQIRATVASATLSNLTVSNASSAAEVSYNLAVTLSLYNPSVRVGIYYDALHADLRFRDAVLGPAANGTSPPEFYQRRKTSDDVRLEFDYGRGVAVGSDVAGELETEIKSGGAVSLELHVDLRVRYKFRIFKLRQKPGIRCSLSIPVKAEGRGPGVGGAVVSGDRCRVKY</sequence>
<dbReference type="Gramene" id="PUZ63030">
    <property type="protein sequence ID" value="PUZ63030"/>
    <property type="gene ID" value="GQ55_3G035300"/>
</dbReference>
<dbReference type="Proteomes" id="UP000244336">
    <property type="component" value="Chromosome 3"/>
</dbReference>
<feature type="transmembrane region" description="Helical" evidence="5">
    <location>
        <begin position="14"/>
        <end position="33"/>
    </location>
</feature>
<evidence type="ECO:0000313" key="8">
    <source>
        <dbReference type="Proteomes" id="UP000244336"/>
    </source>
</evidence>
<evidence type="ECO:0000256" key="1">
    <source>
        <dbReference type="ARBA" id="ARBA00004167"/>
    </source>
</evidence>
<dbReference type="InterPro" id="IPR004864">
    <property type="entry name" value="LEA_2"/>
</dbReference>
<dbReference type="PANTHER" id="PTHR31415:SF16">
    <property type="entry name" value="HARPIN-INDUCED PROTEIN 1 CONTAINING PROTEIN"/>
    <property type="match status" value="1"/>
</dbReference>
<gene>
    <name evidence="7" type="ORF">GQ55_3G035300</name>
</gene>